<feature type="domain" description="Protein kinase" evidence="7">
    <location>
        <begin position="41"/>
        <end position="307"/>
    </location>
</feature>
<keyword evidence="2 5" id="KW-0547">Nucleotide-binding</keyword>
<feature type="binding site" evidence="5">
    <location>
        <position position="70"/>
    </location>
    <ligand>
        <name>ATP</name>
        <dbReference type="ChEBI" id="CHEBI:30616"/>
    </ligand>
</feature>
<keyword evidence="9" id="KW-1185">Reference proteome</keyword>
<evidence type="ECO:0000256" key="1">
    <source>
        <dbReference type="ARBA" id="ARBA00022679"/>
    </source>
</evidence>
<dbReference type="InterPro" id="IPR000719">
    <property type="entry name" value="Prot_kinase_dom"/>
</dbReference>
<evidence type="ECO:0000259" key="7">
    <source>
        <dbReference type="PROSITE" id="PS50011"/>
    </source>
</evidence>
<keyword evidence="3 8" id="KW-0418">Kinase</keyword>
<dbReference type="KEGG" id="hoh:Hoch_4988"/>
<evidence type="ECO:0000256" key="3">
    <source>
        <dbReference type="ARBA" id="ARBA00022777"/>
    </source>
</evidence>
<dbReference type="STRING" id="502025.Hoch_4988"/>
<keyword evidence="4 5" id="KW-0067">ATP-binding</keyword>
<gene>
    <name evidence="8" type="ordered locus">Hoch_4988</name>
</gene>
<evidence type="ECO:0000313" key="9">
    <source>
        <dbReference type="Proteomes" id="UP000001880"/>
    </source>
</evidence>
<feature type="region of interest" description="Disordered" evidence="6">
    <location>
        <begin position="1"/>
        <end position="33"/>
    </location>
</feature>
<dbReference type="SMART" id="SM00220">
    <property type="entry name" value="S_TKc"/>
    <property type="match status" value="1"/>
</dbReference>
<dbReference type="eggNOG" id="COG0515">
    <property type="taxonomic scope" value="Bacteria"/>
</dbReference>
<dbReference type="OrthoDB" id="9779541at2"/>
<proteinExistence type="predicted"/>
<dbReference type="GO" id="GO:0005524">
    <property type="term" value="F:ATP binding"/>
    <property type="evidence" value="ECO:0007669"/>
    <property type="project" value="UniProtKB-UniRule"/>
</dbReference>
<dbReference type="PANTHER" id="PTHR43289">
    <property type="entry name" value="MITOGEN-ACTIVATED PROTEIN KINASE KINASE KINASE 20-RELATED"/>
    <property type="match status" value="1"/>
</dbReference>
<evidence type="ECO:0000256" key="6">
    <source>
        <dbReference type="SAM" id="MobiDB-lite"/>
    </source>
</evidence>
<dbReference type="PROSITE" id="PS00107">
    <property type="entry name" value="PROTEIN_KINASE_ATP"/>
    <property type="match status" value="1"/>
</dbReference>
<dbReference type="InterPro" id="IPR008271">
    <property type="entry name" value="Ser/Thr_kinase_AS"/>
</dbReference>
<dbReference type="AlphaFoldDB" id="D0LVB6"/>
<dbReference type="PROSITE" id="PS50011">
    <property type="entry name" value="PROTEIN_KINASE_DOM"/>
    <property type="match status" value="1"/>
</dbReference>
<evidence type="ECO:0000256" key="2">
    <source>
        <dbReference type="ARBA" id="ARBA00022741"/>
    </source>
</evidence>
<dbReference type="InterPro" id="IPR011009">
    <property type="entry name" value="Kinase-like_dom_sf"/>
</dbReference>
<keyword evidence="1" id="KW-0808">Transferase</keyword>
<dbReference type="Gene3D" id="3.30.200.20">
    <property type="entry name" value="Phosphorylase Kinase, domain 1"/>
    <property type="match status" value="1"/>
</dbReference>
<protein>
    <submittedName>
        <fullName evidence="8">Serine/threonine protein kinase</fullName>
    </submittedName>
</protein>
<keyword evidence="8" id="KW-0723">Serine/threonine-protein kinase</keyword>
<dbReference type="PROSITE" id="PS00108">
    <property type="entry name" value="PROTEIN_KINASE_ST"/>
    <property type="match status" value="1"/>
</dbReference>
<evidence type="ECO:0000256" key="5">
    <source>
        <dbReference type="PROSITE-ProRule" id="PRU10141"/>
    </source>
</evidence>
<dbReference type="PANTHER" id="PTHR43289:SF6">
    <property type="entry name" value="SERINE_THREONINE-PROTEIN KINASE NEKL-3"/>
    <property type="match status" value="1"/>
</dbReference>
<feature type="region of interest" description="Disordered" evidence="6">
    <location>
        <begin position="363"/>
        <end position="391"/>
    </location>
</feature>
<reference evidence="8 9" key="1">
    <citation type="journal article" date="2010" name="Stand. Genomic Sci.">
        <title>Complete genome sequence of Haliangium ochraceum type strain (SMP-2).</title>
        <authorList>
            <consortium name="US DOE Joint Genome Institute (JGI-PGF)"/>
            <person name="Ivanova N."/>
            <person name="Daum C."/>
            <person name="Lang E."/>
            <person name="Abt B."/>
            <person name="Kopitz M."/>
            <person name="Saunders E."/>
            <person name="Lapidus A."/>
            <person name="Lucas S."/>
            <person name="Glavina Del Rio T."/>
            <person name="Nolan M."/>
            <person name="Tice H."/>
            <person name="Copeland A."/>
            <person name="Cheng J.F."/>
            <person name="Chen F."/>
            <person name="Bruce D."/>
            <person name="Goodwin L."/>
            <person name="Pitluck S."/>
            <person name="Mavromatis K."/>
            <person name="Pati A."/>
            <person name="Mikhailova N."/>
            <person name="Chen A."/>
            <person name="Palaniappan K."/>
            <person name="Land M."/>
            <person name="Hauser L."/>
            <person name="Chang Y.J."/>
            <person name="Jeffries C.D."/>
            <person name="Detter J.C."/>
            <person name="Brettin T."/>
            <person name="Rohde M."/>
            <person name="Goker M."/>
            <person name="Bristow J."/>
            <person name="Markowitz V."/>
            <person name="Eisen J.A."/>
            <person name="Hugenholtz P."/>
            <person name="Kyrpides N.C."/>
            <person name="Klenk H.P."/>
        </authorList>
    </citation>
    <scope>NUCLEOTIDE SEQUENCE [LARGE SCALE GENOMIC DNA]</scope>
    <source>
        <strain evidence="9">DSM 14365 / CIP 107738 / JCM 11303 / AJ 13395 / SMP-2</strain>
    </source>
</reference>
<sequence length="773" mass="82563">MGFVGEEVGVTRHSQTQGYGREPRQRASEGRSVVGQHFGHYRVTEKIGEGGMAEVFAAQHQLLGKQVAVKLLRPQMSMNEDIVRRFFNEAQAAARIEHPSITSVLDYGYTPQGNAYLVMELLKGENLRQRLKRLEKLPLDMSIRIMRQLASVMQAAHRHGIVHRDLKPDNIFLVPDADLEGGERVKVLDFGLAKLAELAGSVVTAAGAVFGTPAYMAPEQALDAGRADHRADIYALGCIFYRCICGTAPFGFGGINVMMAHLNHTPRPLIERQPDTPPHLDAIVMRMLEKAPERRFQSCDEFLGALLGRAPGPGPDGDFVEDARTTEPMKALDAREYLASAKTKILGSYPKTLAAAAVPIPPSHASQAGIWAPPSPPPSSPPRAAGERGSDAGHVITGELSAAAPAPLSTAAIAALPSMELPSLVLIEDDADDGDTDRVEVSEIHSESRSSLQAITIARLAPPPAPAPAQMPRGVIAALLGTASALLALALSAALLSAGDDAGEGEGVRAVAQEPGEAAVEVVTPAPDDPMKEVYAALEQARWDQAADALERARSADDGTRSGEIAVIANRIAAGREAKVAFMRFQAAVAEGEFAEVVEELGKLRALPAADVYEAEAGDLYRDARADWERTLSERAAALSDDGQCDAIAKLHGEAATVLGDGDGDPPTFDDVQRRCEQRRLARLVGQSRDAYRRAEYELAHRVCRQALDSAPDNAEALAVCGLAACKLSRGAKALRYLKALPSREQTQLRQSCTEMGVSLKAKPKPRGGGLDL</sequence>
<evidence type="ECO:0000256" key="4">
    <source>
        <dbReference type="ARBA" id="ARBA00022840"/>
    </source>
</evidence>
<dbReference type="CDD" id="cd14014">
    <property type="entry name" value="STKc_PknB_like"/>
    <property type="match status" value="1"/>
</dbReference>
<dbReference type="GO" id="GO:0004674">
    <property type="term" value="F:protein serine/threonine kinase activity"/>
    <property type="evidence" value="ECO:0007669"/>
    <property type="project" value="UniProtKB-KW"/>
</dbReference>
<dbReference type="eggNOG" id="COG0457">
    <property type="taxonomic scope" value="Bacteria"/>
</dbReference>
<dbReference type="HOGENOM" id="CLU_361616_0_0_7"/>
<dbReference type="InterPro" id="IPR017441">
    <property type="entry name" value="Protein_kinase_ATP_BS"/>
</dbReference>
<organism evidence="8 9">
    <name type="scientific">Haliangium ochraceum (strain DSM 14365 / JCM 11303 / SMP-2)</name>
    <dbReference type="NCBI Taxonomy" id="502025"/>
    <lineage>
        <taxon>Bacteria</taxon>
        <taxon>Pseudomonadati</taxon>
        <taxon>Myxococcota</taxon>
        <taxon>Polyangia</taxon>
        <taxon>Haliangiales</taxon>
        <taxon>Kofleriaceae</taxon>
        <taxon>Haliangium</taxon>
    </lineage>
</organism>
<name>D0LVB6_HALO1</name>
<evidence type="ECO:0000313" key="8">
    <source>
        <dbReference type="EMBL" id="ACY17477.1"/>
    </source>
</evidence>
<dbReference type="Proteomes" id="UP000001880">
    <property type="component" value="Chromosome"/>
</dbReference>
<accession>D0LVB6</accession>
<dbReference type="EMBL" id="CP001804">
    <property type="protein sequence ID" value="ACY17477.1"/>
    <property type="molecule type" value="Genomic_DNA"/>
</dbReference>
<dbReference type="SUPFAM" id="SSF56112">
    <property type="entry name" value="Protein kinase-like (PK-like)"/>
    <property type="match status" value="1"/>
</dbReference>
<dbReference type="Gene3D" id="1.10.510.10">
    <property type="entry name" value="Transferase(Phosphotransferase) domain 1"/>
    <property type="match status" value="1"/>
</dbReference>
<dbReference type="Pfam" id="PF00069">
    <property type="entry name" value="Pkinase"/>
    <property type="match status" value="1"/>
</dbReference>